<evidence type="ECO:0000313" key="2">
    <source>
        <dbReference type="EMBL" id="GMN47985.1"/>
    </source>
</evidence>
<proteinExistence type="predicted"/>
<keyword evidence="3" id="KW-1185">Reference proteome</keyword>
<evidence type="ECO:0000313" key="3">
    <source>
        <dbReference type="Proteomes" id="UP001187192"/>
    </source>
</evidence>
<organism evidence="2 3">
    <name type="scientific">Ficus carica</name>
    <name type="common">Common fig</name>
    <dbReference type="NCBI Taxonomy" id="3494"/>
    <lineage>
        <taxon>Eukaryota</taxon>
        <taxon>Viridiplantae</taxon>
        <taxon>Streptophyta</taxon>
        <taxon>Embryophyta</taxon>
        <taxon>Tracheophyta</taxon>
        <taxon>Spermatophyta</taxon>
        <taxon>Magnoliopsida</taxon>
        <taxon>eudicotyledons</taxon>
        <taxon>Gunneridae</taxon>
        <taxon>Pentapetalae</taxon>
        <taxon>rosids</taxon>
        <taxon>fabids</taxon>
        <taxon>Rosales</taxon>
        <taxon>Moraceae</taxon>
        <taxon>Ficeae</taxon>
        <taxon>Ficus</taxon>
    </lineage>
</organism>
<sequence length="83" mass="9521">MEARLELLDCEIGVSTVVAENQSRSRSLSRSAPTTEISSQTLLRCRSSRQFSSQSWKLSRKFKKQRKLSRKREGAEVFGKNEN</sequence>
<name>A0AA88AA30_FICCA</name>
<evidence type="ECO:0000256" key="1">
    <source>
        <dbReference type="SAM" id="MobiDB-lite"/>
    </source>
</evidence>
<gene>
    <name evidence="2" type="ORF">TIFTF001_017157</name>
</gene>
<feature type="compositionally biased region" description="Basic and acidic residues" evidence="1">
    <location>
        <begin position="71"/>
        <end position="83"/>
    </location>
</feature>
<reference evidence="2" key="1">
    <citation type="submission" date="2023-07" db="EMBL/GenBank/DDBJ databases">
        <title>draft genome sequence of fig (Ficus carica).</title>
        <authorList>
            <person name="Takahashi T."/>
            <person name="Nishimura K."/>
        </authorList>
    </citation>
    <scope>NUCLEOTIDE SEQUENCE</scope>
</reference>
<dbReference type="AlphaFoldDB" id="A0AA88AA30"/>
<protein>
    <submittedName>
        <fullName evidence="2">Uncharacterized protein</fullName>
    </submittedName>
</protein>
<comment type="caution">
    <text evidence="2">The sequence shown here is derived from an EMBL/GenBank/DDBJ whole genome shotgun (WGS) entry which is preliminary data.</text>
</comment>
<dbReference type="Proteomes" id="UP001187192">
    <property type="component" value="Unassembled WGS sequence"/>
</dbReference>
<feature type="region of interest" description="Disordered" evidence="1">
    <location>
        <begin position="22"/>
        <end position="41"/>
    </location>
</feature>
<accession>A0AA88AA30</accession>
<dbReference type="EMBL" id="BTGU01000027">
    <property type="protein sequence ID" value="GMN47985.1"/>
    <property type="molecule type" value="Genomic_DNA"/>
</dbReference>
<feature type="region of interest" description="Disordered" evidence="1">
    <location>
        <begin position="62"/>
        <end position="83"/>
    </location>
</feature>